<proteinExistence type="predicted"/>
<keyword evidence="2" id="KW-1185">Reference proteome</keyword>
<evidence type="ECO:0000313" key="1">
    <source>
        <dbReference type="EMBL" id="KAI8534135.1"/>
    </source>
</evidence>
<reference evidence="1" key="1">
    <citation type="submission" date="2022-02" db="EMBL/GenBank/DDBJ databases">
        <title>Plant Genome Project.</title>
        <authorList>
            <person name="Zhang R.-G."/>
        </authorList>
    </citation>
    <scope>NUCLEOTIDE SEQUENCE</scope>
    <source>
        <strain evidence="1">AT1</strain>
    </source>
</reference>
<accession>A0ACC0LZT8</accession>
<dbReference type="Proteomes" id="UP001062846">
    <property type="component" value="Chromosome 10"/>
</dbReference>
<comment type="caution">
    <text evidence="1">The sequence shown here is derived from an EMBL/GenBank/DDBJ whole genome shotgun (WGS) entry which is preliminary data.</text>
</comment>
<name>A0ACC0LZT8_RHOML</name>
<evidence type="ECO:0000313" key="2">
    <source>
        <dbReference type="Proteomes" id="UP001062846"/>
    </source>
</evidence>
<gene>
    <name evidence="1" type="ORF">RHMOL_Rhmol10G0065200</name>
</gene>
<sequence length="85" mass="9225">MGTLEVPDVSLFRPEAEESGFLDENLDMGRILLKILDVNSLVEDAVSSKVLGKNSGHHGVGLWLLPSSSTMHATLMHGDFMSEIT</sequence>
<dbReference type="EMBL" id="CM046397">
    <property type="protein sequence ID" value="KAI8534135.1"/>
    <property type="molecule type" value="Genomic_DNA"/>
</dbReference>
<organism evidence="1 2">
    <name type="scientific">Rhododendron molle</name>
    <name type="common">Chinese azalea</name>
    <name type="synonym">Azalea mollis</name>
    <dbReference type="NCBI Taxonomy" id="49168"/>
    <lineage>
        <taxon>Eukaryota</taxon>
        <taxon>Viridiplantae</taxon>
        <taxon>Streptophyta</taxon>
        <taxon>Embryophyta</taxon>
        <taxon>Tracheophyta</taxon>
        <taxon>Spermatophyta</taxon>
        <taxon>Magnoliopsida</taxon>
        <taxon>eudicotyledons</taxon>
        <taxon>Gunneridae</taxon>
        <taxon>Pentapetalae</taxon>
        <taxon>asterids</taxon>
        <taxon>Ericales</taxon>
        <taxon>Ericaceae</taxon>
        <taxon>Ericoideae</taxon>
        <taxon>Rhodoreae</taxon>
        <taxon>Rhododendron</taxon>
    </lineage>
</organism>
<protein>
    <submittedName>
        <fullName evidence="1">Uncharacterized protein</fullName>
    </submittedName>
</protein>